<dbReference type="GO" id="GO:0000287">
    <property type="term" value="F:magnesium ion binding"/>
    <property type="evidence" value="ECO:0007669"/>
    <property type="project" value="InterPro"/>
</dbReference>
<keyword evidence="9" id="KW-1185">Reference proteome</keyword>
<accession>A0A7D5GZA5</accession>
<dbReference type="GO" id="GO:0030976">
    <property type="term" value="F:thiamine pyrophosphate binding"/>
    <property type="evidence" value="ECO:0007669"/>
    <property type="project" value="InterPro"/>
</dbReference>
<dbReference type="PANTHER" id="PTHR18968">
    <property type="entry name" value="THIAMINE PYROPHOSPHATE ENZYMES"/>
    <property type="match status" value="1"/>
</dbReference>
<dbReference type="Pfam" id="PF00205">
    <property type="entry name" value="TPP_enzyme_M"/>
    <property type="match status" value="1"/>
</dbReference>
<dbReference type="GO" id="GO:0005948">
    <property type="term" value="C:acetolactate synthase complex"/>
    <property type="evidence" value="ECO:0007669"/>
    <property type="project" value="TreeGrafter"/>
</dbReference>
<dbReference type="GO" id="GO:0009099">
    <property type="term" value="P:L-valine biosynthetic process"/>
    <property type="evidence" value="ECO:0007669"/>
    <property type="project" value="TreeGrafter"/>
</dbReference>
<dbReference type="GO" id="GO:0044272">
    <property type="term" value="P:sulfur compound biosynthetic process"/>
    <property type="evidence" value="ECO:0007669"/>
    <property type="project" value="UniProtKB-ARBA"/>
</dbReference>
<dbReference type="EMBL" id="CP058529">
    <property type="protein sequence ID" value="QLG27353.1"/>
    <property type="molecule type" value="Genomic_DNA"/>
</dbReference>
<dbReference type="PANTHER" id="PTHR18968:SF13">
    <property type="entry name" value="ACETOLACTATE SYNTHASE CATALYTIC SUBUNIT, MITOCHONDRIAL"/>
    <property type="match status" value="1"/>
</dbReference>
<dbReference type="InterPro" id="IPR000399">
    <property type="entry name" value="TPP-bd_CS"/>
</dbReference>
<feature type="domain" description="Thiamine pyrophosphate enzyme N-terminal TPP-binding" evidence="7">
    <location>
        <begin position="9"/>
        <end position="120"/>
    </location>
</feature>
<evidence type="ECO:0000256" key="2">
    <source>
        <dbReference type="ARBA" id="ARBA00007812"/>
    </source>
</evidence>
<evidence type="ECO:0000259" key="5">
    <source>
        <dbReference type="Pfam" id="PF00205"/>
    </source>
</evidence>
<dbReference type="KEGG" id="halg:HUG10_07235"/>
<dbReference type="Proteomes" id="UP000509750">
    <property type="component" value="Chromosome"/>
</dbReference>
<comment type="similarity">
    <text evidence="2 4">Belongs to the TPP enzyme family.</text>
</comment>
<protein>
    <submittedName>
        <fullName evidence="8">Thiamine pyrophosphate-binding protein</fullName>
    </submittedName>
</protein>
<evidence type="ECO:0000313" key="9">
    <source>
        <dbReference type="Proteomes" id="UP000509750"/>
    </source>
</evidence>
<dbReference type="GO" id="GO:0003984">
    <property type="term" value="F:acetolactate synthase activity"/>
    <property type="evidence" value="ECO:0007669"/>
    <property type="project" value="TreeGrafter"/>
</dbReference>
<feature type="domain" description="Thiamine pyrophosphate enzyme TPP-binding" evidence="6">
    <location>
        <begin position="389"/>
        <end position="536"/>
    </location>
</feature>
<dbReference type="Gene3D" id="3.40.50.1220">
    <property type="entry name" value="TPP-binding domain"/>
    <property type="match status" value="1"/>
</dbReference>
<evidence type="ECO:0000256" key="3">
    <source>
        <dbReference type="ARBA" id="ARBA00023052"/>
    </source>
</evidence>
<dbReference type="Pfam" id="PF02775">
    <property type="entry name" value="TPP_enzyme_C"/>
    <property type="match status" value="1"/>
</dbReference>
<dbReference type="CDD" id="cd07035">
    <property type="entry name" value="TPP_PYR_POX_like"/>
    <property type="match status" value="1"/>
</dbReference>
<evidence type="ECO:0000259" key="6">
    <source>
        <dbReference type="Pfam" id="PF02775"/>
    </source>
</evidence>
<dbReference type="InterPro" id="IPR029035">
    <property type="entry name" value="DHS-like_NAD/FAD-binding_dom"/>
</dbReference>
<dbReference type="AlphaFoldDB" id="A0A7D5GZA5"/>
<dbReference type="SUPFAM" id="SSF52518">
    <property type="entry name" value="Thiamin diphosphate-binding fold (THDP-binding)"/>
    <property type="match status" value="2"/>
</dbReference>
<dbReference type="GO" id="GO:0050660">
    <property type="term" value="F:flavin adenine dinucleotide binding"/>
    <property type="evidence" value="ECO:0007669"/>
    <property type="project" value="TreeGrafter"/>
</dbReference>
<evidence type="ECO:0000259" key="7">
    <source>
        <dbReference type="Pfam" id="PF02776"/>
    </source>
</evidence>
<proteinExistence type="inferred from homology"/>
<dbReference type="Pfam" id="PF02776">
    <property type="entry name" value="TPP_enzyme_N"/>
    <property type="match status" value="1"/>
</dbReference>
<dbReference type="CDD" id="cd00568">
    <property type="entry name" value="TPP_enzymes"/>
    <property type="match status" value="1"/>
</dbReference>
<dbReference type="InterPro" id="IPR045229">
    <property type="entry name" value="TPP_enz"/>
</dbReference>
<organism evidence="8 9">
    <name type="scientific">Halorarum halophilum</name>
    <dbReference type="NCBI Taxonomy" id="2743090"/>
    <lineage>
        <taxon>Archaea</taxon>
        <taxon>Methanobacteriati</taxon>
        <taxon>Methanobacteriota</taxon>
        <taxon>Stenosarchaea group</taxon>
        <taxon>Halobacteria</taxon>
        <taxon>Halobacteriales</taxon>
        <taxon>Haloferacaceae</taxon>
        <taxon>Halorarum</taxon>
    </lineage>
</organism>
<gene>
    <name evidence="8" type="ORF">HUG10_07235</name>
</gene>
<dbReference type="InterPro" id="IPR012000">
    <property type="entry name" value="Thiamin_PyroP_enz_cen_dom"/>
</dbReference>
<name>A0A7D5GZA5_9EURY</name>
<dbReference type="SUPFAM" id="SSF52467">
    <property type="entry name" value="DHS-like NAD/FAD-binding domain"/>
    <property type="match status" value="1"/>
</dbReference>
<dbReference type="GO" id="GO:0009097">
    <property type="term" value="P:isoleucine biosynthetic process"/>
    <property type="evidence" value="ECO:0007669"/>
    <property type="project" value="TreeGrafter"/>
</dbReference>
<sequence>MVRVTDEKRGGDYVYEALLDAGVDLLVGIPGTQTLPLDRTVVERDEMDYVMARHETAIPHVAWGYYESGGGVAATLTVPGPGDTNAMHGLKNAYDDCVPVFHVSADVNPEDRGKSPIHEIEADTFDNVVKENVTVESGLELPADMARGIEAAFEPPTGPVRFGVPSRILDESFHAPAAEVSPERTTWDADADIDAATALLADAERPVVYVGGGARRSPGGVEAIRGLVEDLDAPVAVSYKGKGVFPEDDPRFLGVTGSHIPPGAKRVLDRADVVLALGTNFDGITTANWSLPMGDRLIHVTLDPESVDVAYEADVAVLADVADAVESIRDGLEGADGWDGGTLASAVREEYREALDALGLFDDGHPLNTPGVLDAVRTATPDDAVVTTDVGGFRLWSKQVFEAYDPETYVTAGSWGGMGVGLPAAIGAAFANPEKPVVCLTGDGGLMMCIHELHTAAEYDLNVTVVVSNNADYGIISKSPKIDEYTEGHQFTWNSPEFVTVAEGFGCRGTHVESLDDLRDAVTDAVGRDGPDLIDVPVETDEPSAPEAAAYESTVELL</sequence>
<dbReference type="Gene3D" id="3.40.50.970">
    <property type="match status" value="2"/>
</dbReference>
<dbReference type="InterPro" id="IPR012001">
    <property type="entry name" value="Thiamin_PyroP_enz_TPP-bd_dom"/>
</dbReference>
<dbReference type="PROSITE" id="PS00187">
    <property type="entry name" value="TPP_ENZYMES"/>
    <property type="match status" value="1"/>
</dbReference>
<comment type="cofactor">
    <cofactor evidence="1">
        <name>thiamine diphosphate</name>
        <dbReference type="ChEBI" id="CHEBI:58937"/>
    </cofactor>
</comment>
<evidence type="ECO:0000256" key="4">
    <source>
        <dbReference type="RuleBase" id="RU362132"/>
    </source>
</evidence>
<evidence type="ECO:0000256" key="1">
    <source>
        <dbReference type="ARBA" id="ARBA00001964"/>
    </source>
</evidence>
<dbReference type="InterPro" id="IPR029061">
    <property type="entry name" value="THDP-binding"/>
</dbReference>
<feature type="domain" description="Thiamine pyrophosphate enzyme central" evidence="5">
    <location>
        <begin position="193"/>
        <end position="327"/>
    </location>
</feature>
<dbReference type="InterPro" id="IPR011766">
    <property type="entry name" value="TPP_enzyme_TPP-bd"/>
</dbReference>
<evidence type="ECO:0000313" key="8">
    <source>
        <dbReference type="EMBL" id="QLG27353.1"/>
    </source>
</evidence>
<reference evidence="8 9" key="1">
    <citation type="submission" date="2020-07" db="EMBL/GenBank/DDBJ databases">
        <title>Gai3-2, isolated from salt lake.</title>
        <authorList>
            <person name="Cui H."/>
            <person name="Shi X."/>
        </authorList>
    </citation>
    <scope>NUCLEOTIDE SEQUENCE [LARGE SCALE GENOMIC DNA]</scope>
    <source>
        <strain evidence="8 9">Gai3-2</strain>
    </source>
</reference>
<keyword evidence="3 4" id="KW-0786">Thiamine pyrophosphate</keyword>